<keyword evidence="5" id="KW-1185">Reference proteome</keyword>
<dbReference type="PANTHER" id="PTHR45138:SF9">
    <property type="entry name" value="DIGUANYLATE CYCLASE DGCM-RELATED"/>
    <property type="match status" value="1"/>
</dbReference>
<dbReference type="SUPFAM" id="SSF55073">
    <property type="entry name" value="Nucleotide cyclase"/>
    <property type="match status" value="1"/>
</dbReference>
<dbReference type="NCBIfam" id="TIGR00254">
    <property type="entry name" value="GGDEF"/>
    <property type="match status" value="1"/>
</dbReference>
<keyword evidence="2" id="KW-0812">Transmembrane</keyword>
<dbReference type="EMBL" id="JACRTB010000001">
    <property type="protein sequence ID" value="MBC8574923.1"/>
    <property type="molecule type" value="Genomic_DNA"/>
</dbReference>
<sequence length="407" mass="45740">MPPADNRDLYRPMALRALRLHFVLLLGLGIVAPLTESAMFFFLLPHGLIHASPVKYLFKFILFPTSCLWILLAVNYWLRRQKPEALALQARVLSYSLVMSALVLSVVHTIFSSIFLLFYIALFLTILFDDPALTRRTFLLSLAARCVGGFFSLDATLIRGEYELPNLLISIFCLVGTYLLCVGVLEIEREKRDLILQRGAEWAQMEQNALTDPLTGVGNRRSLRQYFDRVLDGSTVSPRYLAMLDIDSFKQINDRFGHLEGDGVLKYVGLLFTETTCPMQAFRYGGDEFILLFYCARREEAFAALQLFQRKAALYTNDQGGKIAISLSVGFSACLPGLSPAELISRADRALYYSKKHCRGNISVYSDIDPFLLKGYTAQNSEINCGIPEGETQQGEIEPSQKAHPKG</sequence>
<protein>
    <submittedName>
        <fullName evidence="4">Diguanylate cyclase</fullName>
    </submittedName>
</protein>
<comment type="caution">
    <text evidence="4">The sequence shown here is derived from an EMBL/GenBank/DDBJ whole genome shotgun (WGS) entry which is preliminary data.</text>
</comment>
<dbReference type="Pfam" id="PF00990">
    <property type="entry name" value="GGDEF"/>
    <property type="match status" value="1"/>
</dbReference>
<feature type="transmembrane region" description="Helical" evidence="2">
    <location>
        <begin position="138"/>
        <end position="158"/>
    </location>
</feature>
<feature type="transmembrane region" description="Helical" evidence="2">
    <location>
        <begin position="98"/>
        <end position="126"/>
    </location>
</feature>
<dbReference type="SMART" id="SM00267">
    <property type="entry name" value="GGDEF"/>
    <property type="match status" value="1"/>
</dbReference>
<dbReference type="Proteomes" id="UP000658131">
    <property type="component" value="Unassembled WGS sequence"/>
</dbReference>
<dbReference type="RefSeq" id="WP_262398614.1">
    <property type="nucleotide sequence ID" value="NZ_JACRTB010000001.1"/>
</dbReference>
<reference evidence="4 5" key="1">
    <citation type="submission" date="2020-08" db="EMBL/GenBank/DDBJ databases">
        <title>Genome public.</title>
        <authorList>
            <person name="Liu C."/>
            <person name="Sun Q."/>
        </authorList>
    </citation>
    <scope>NUCLEOTIDE SEQUENCE [LARGE SCALE GENOMIC DNA]</scope>
    <source>
        <strain evidence="4 5">BX1</strain>
    </source>
</reference>
<feature type="transmembrane region" description="Helical" evidence="2">
    <location>
        <begin position="20"/>
        <end position="44"/>
    </location>
</feature>
<dbReference type="PROSITE" id="PS50887">
    <property type="entry name" value="GGDEF"/>
    <property type="match status" value="1"/>
</dbReference>
<keyword evidence="2" id="KW-0472">Membrane</keyword>
<proteinExistence type="predicted"/>
<evidence type="ECO:0000259" key="3">
    <source>
        <dbReference type="PROSITE" id="PS50887"/>
    </source>
</evidence>
<dbReference type="InterPro" id="IPR029787">
    <property type="entry name" value="Nucleotide_cyclase"/>
</dbReference>
<evidence type="ECO:0000256" key="1">
    <source>
        <dbReference type="SAM" id="MobiDB-lite"/>
    </source>
</evidence>
<gene>
    <name evidence="4" type="ORF">H8717_00655</name>
</gene>
<dbReference type="Gene3D" id="3.30.70.270">
    <property type="match status" value="1"/>
</dbReference>
<organism evidence="4 5">
    <name type="scientific">Yanshouia hominis</name>
    <dbReference type="NCBI Taxonomy" id="2763673"/>
    <lineage>
        <taxon>Bacteria</taxon>
        <taxon>Bacillati</taxon>
        <taxon>Bacillota</taxon>
        <taxon>Clostridia</taxon>
        <taxon>Eubacteriales</taxon>
        <taxon>Oscillospiraceae</taxon>
        <taxon>Yanshouia</taxon>
    </lineage>
</organism>
<dbReference type="InterPro" id="IPR043128">
    <property type="entry name" value="Rev_trsase/Diguanyl_cyclase"/>
</dbReference>
<feature type="transmembrane region" description="Helical" evidence="2">
    <location>
        <begin position="56"/>
        <end position="78"/>
    </location>
</feature>
<dbReference type="InterPro" id="IPR050469">
    <property type="entry name" value="Diguanylate_Cyclase"/>
</dbReference>
<keyword evidence="2" id="KW-1133">Transmembrane helix</keyword>
<dbReference type="CDD" id="cd01949">
    <property type="entry name" value="GGDEF"/>
    <property type="match status" value="1"/>
</dbReference>
<feature type="transmembrane region" description="Helical" evidence="2">
    <location>
        <begin position="164"/>
        <end position="185"/>
    </location>
</feature>
<evidence type="ECO:0000313" key="5">
    <source>
        <dbReference type="Proteomes" id="UP000658131"/>
    </source>
</evidence>
<evidence type="ECO:0000256" key="2">
    <source>
        <dbReference type="SAM" id="Phobius"/>
    </source>
</evidence>
<feature type="domain" description="GGDEF" evidence="3">
    <location>
        <begin position="237"/>
        <end position="367"/>
    </location>
</feature>
<dbReference type="InterPro" id="IPR000160">
    <property type="entry name" value="GGDEF_dom"/>
</dbReference>
<name>A0ABR7NEU4_9FIRM</name>
<dbReference type="PANTHER" id="PTHR45138">
    <property type="entry name" value="REGULATORY COMPONENTS OF SENSORY TRANSDUCTION SYSTEM"/>
    <property type="match status" value="1"/>
</dbReference>
<accession>A0ABR7NEU4</accession>
<evidence type="ECO:0000313" key="4">
    <source>
        <dbReference type="EMBL" id="MBC8574923.1"/>
    </source>
</evidence>
<feature type="region of interest" description="Disordered" evidence="1">
    <location>
        <begin position="387"/>
        <end position="407"/>
    </location>
</feature>